<dbReference type="InterPro" id="IPR036465">
    <property type="entry name" value="vWFA_dom_sf"/>
</dbReference>
<evidence type="ECO:0000313" key="5">
    <source>
        <dbReference type="Proteomes" id="UP000887566"/>
    </source>
</evidence>
<feature type="domain" description="VWFA" evidence="4">
    <location>
        <begin position="30"/>
        <end position="203"/>
    </location>
</feature>
<dbReference type="PANTHER" id="PTHR24020">
    <property type="entry name" value="COLLAGEN ALPHA"/>
    <property type="match status" value="1"/>
</dbReference>
<dbReference type="PROSITE" id="PS50234">
    <property type="entry name" value="VWFA"/>
    <property type="match status" value="2"/>
</dbReference>
<protein>
    <submittedName>
        <fullName evidence="6">VWFA domain-containing protein</fullName>
    </submittedName>
</protein>
<keyword evidence="2" id="KW-0812">Transmembrane</keyword>
<organism evidence="5 6">
    <name type="scientific">Plectus sambesii</name>
    <dbReference type="NCBI Taxonomy" id="2011161"/>
    <lineage>
        <taxon>Eukaryota</taxon>
        <taxon>Metazoa</taxon>
        <taxon>Ecdysozoa</taxon>
        <taxon>Nematoda</taxon>
        <taxon>Chromadorea</taxon>
        <taxon>Plectida</taxon>
        <taxon>Plectina</taxon>
        <taxon>Plectoidea</taxon>
        <taxon>Plectidae</taxon>
        <taxon>Plectus</taxon>
    </lineage>
</organism>
<name>A0A914VJI7_9BILA</name>
<feature type="domain" description="VWFA" evidence="4">
    <location>
        <begin position="753"/>
        <end position="940"/>
    </location>
</feature>
<feature type="compositionally biased region" description="Polar residues" evidence="1">
    <location>
        <begin position="679"/>
        <end position="690"/>
    </location>
</feature>
<dbReference type="AlphaFoldDB" id="A0A914VJI7"/>
<feature type="region of interest" description="Disordered" evidence="1">
    <location>
        <begin position="624"/>
        <end position="720"/>
    </location>
</feature>
<sequence length="971" mass="106820">MRCLERLISVFSLICLRAAQAADCIPPVVDLLFIIDGTVNVGALNFEKIKDFAVAYTRTMDIGVRASRVALAQFTPQAKAELYLVNSIDLESVVRIIHSVPYAPCAGCSGAASINKIAQFAMNTVSGNREWVPDALVIVSSDIYRPPEAFANETLLQPVSPIHAFDINVGSIQHSQVNLPYAATTVKLSAKDFSSLTDLVAPLCESMVTYVGGEAGQHWAKRGSVGDATQATSQLFPAFVVVALSTPNLSRRSAFGGAATMADYRGVADMAWWQFLGWNNSRCLKENSDKTVSWTVSCNNVATGAFGSCAFILILVIITAIILLLMFGYIIYKYKKENDMLKSRTSSTDFQDINQWTGNRTGQQERDRLNRIADAEASNVYTNAAEVGVVGSKVVNTKVINGKLYNDSYGDGTVTDGRQYDDRNGDAALINGNVYHKRNNEGAVINGKLYNNSNGDGAVANGKLYNDRGAGVGGGSDGAGGRRKQRQKGAVINGSAEERIVDRVVNRVVGNVAVKKPKGNGDDTPNNRSAEGRIVDRLVNGVVTGVLGRNRGKPLTYDDSVSDDVELGHDTNYQQRRDPNGRLIDEQDRHRLENAANNLAEASTNAGTSTILGDGNTLRSAVLEDNATGGNNSPTKDRKDETNRSSPRKEVHVRVGNVEAENSPYKQRKSIVSPLNLGHNDSSYETTLTSGKHHKDGDDIDHPNSVKDTITDTETDSEAELEKEYSELERQTKARNKSHLPRDHPARKLAPVDVLLVVDNSGSIGMVNFEKVKHFLESLLDGVDISPGRSRVAMVVYSSEPTLHFSFEKYYSNKAVRAAVKRMPYQGTSTFLAKALSFAAGVLAQEQNMKHIKKRKHKYLPTPHHDRLQVMIVASDGYSEDNFEKVSGIFHDKLRVKVAALAVRSFHKERLLPITRFDGSIFLLDQKEAMSNWLWKQQRLWQENFAQYVEKEKSAMENTFRSMIDSPRKKK</sequence>
<dbReference type="InterPro" id="IPR050525">
    <property type="entry name" value="ECM_Assembly_Org"/>
</dbReference>
<evidence type="ECO:0000256" key="2">
    <source>
        <dbReference type="SAM" id="Phobius"/>
    </source>
</evidence>
<dbReference type="PRINTS" id="PR00453">
    <property type="entry name" value="VWFADOMAIN"/>
</dbReference>
<feature type="transmembrane region" description="Helical" evidence="2">
    <location>
        <begin position="305"/>
        <end position="332"/>
    </location>
</feature>
<feature type="region of interest" description="Disordered" evidence="1">
    <location>
        <begin position="471"/>
        <end position="491"/>
    </location>
</feature>
<evidence type="ECO:0000256" key="1">
    <source>
        <dbReference type="SAM" id="MobiDB-lite"/>
    </source>
</evidence>
<dbReference type="WBParaSite" id="PSAMB.scaffold2112size25307.g16425.t2">
    <property type="protein sequence ID" value="PSAMB.scaffold2112size25307.g16425.t2"/>
    <property type="gene ID" value="PSAMB.scaffold2112size25307.g16425"/>
</dbReference>
<accession>A0A914VJI7</accession>
<evidence type="ECO:0000256" key="3">
    <source>
        <dbReference type="SAM" id="SignalP"/>
    </source>
</evidence>
<feature type="compositionally biased region" description="Basic and acidic residues" evidence="1">
    <location>
        <begin position="635"/>
        <end position="653"/>
    </location>
</feature>
<dbReference type="Proteomes" id="UP000887566">
    <property type="component" value="Unplaced"/>
</dbReference>
<dbReference type="Gene3D" id="3.40.50.410">
    <property type="entry name" value="von Willebrand factor, type A domain"/>
    <property type="match status" value="2"/>
</dbReference>
<evidence type="ECO:0000313" key="6">
    <source>
        <dbReference type="WBParaSite" id="PSAMB.scaffold2112size25307.g16425.t2"/>
    </source>
</evidence>
<reference evidence="6" key="1">
    <citation type="submission" date="2022-11" db="UniProtKB">
        <authorList>
            <consortium name="WormBaseParasite"/>
        </authorList>
    </citation>
    <scope>IDENTIFICATION</scope>
</reference>
<dbReference type="SMART" id="SM00327">
    <property type="entry name" value="VWA"/>
    <property type="match status" value="2"/>
</dbReference>
<feature type="signal peptide" evidence="3">
    <location>
        <begin position="1"/>
        <end position="21"/>
    </location>
</feature>
<feature type="region of interest" description="Disordered" evidence="1">
    <location>
        <begin position="551"/>
        <end position="580"/>
    </location>
</feature>
<keyword evidence="5" id="KW-1185">Reference proteome</keyword>
<keyword evidence="2" id="KW-0472">Membrane</keyword>
<keyword evidence="3" id="KW-0732">Signal</keyword>
<feature type="chain" id="PRO_5038101150" evidence="3">
    <location>
        <begin position="22"/>
        <end position="971"/>
    </location>
</feature>
<dbReference type="Pfam" id="PF00092">
    <property type="entry name" value="VWA"/>
    <property type="match status" value="2"/>
</dbReference>
<dbReference type="InterPro" id="IPR002035">
    <property type="entry name" value="VWF_A"/>
</dbReference>
<evidence type="ECO:0000259" key="4">
    <source>
        <dbReference type="PROSITE" id="PS50234"/>
    </source>
</evidence>
<proteinExistence type="predicted"/>
<dbReference type="SUPFAM" id="SSF53300">
    <property type="entry name" value="vWA-like"/>
    <property type="match status" value="2"/>
</dbReference>
<dbReference type="PANTHER" id="PTHR24020:SF20">
    <property type="entry name" value="PH DOMAIN-CONTAINING PROTEIN"/>
    <property type="match status" value="1"/>
</dbReference>
<keyword evidence="2" id="KW-1133">Transmembrane helix</keyword>
<feature type="compositionally biased region" description="Basic and acidic residues" evidence="1">
    <location>
        <begin position="695"/>
        <end position="705"/>
    </location>
</feature>